<evidence type="ECO:0000313" key="1">
    <source>
        <dbReference type="EMBL" id="GAI77591.1"/>
    </source>
</evidence>
<comment type="caution">
    <text evidence="1">The sequence shown here is derived from an EMBL/GenBank/DDBJ whole genome shotgun (WGS) entry which is preliminary data.</text>
</comment>
<reference evidence="1" key="1">
    <citation type="journal article" date="2014" name="Front. Microbiol.">
        <title>High frequency of phylogenetically diverse reductive dehalogenase-homologous genes in deep subseafloor sedimentary metagenomes.</title>
        <authorList>
            <person name="Kawai M."/>
            <person name="Futagami T."/>
            <person name="Toyoda A."/>
            <person name="Takaki Y."/>
            <person name="Nishi S."/>
            <person name="Hori S."/>
            <person name="Arai W."/>
            <person name="Tsubouchi T."/>
            <person name="Morono Y."/>
            <person name="Uchiyama I."/>
            <person name="Ito T."/>
            <person name="Fujiyama A."/>
            <person name="Inagaki F."/>
            <person name="Takami H."/>
        </authorList>
    </citation>
    <scope>NUCLEOTIDE SEQUENCE</scope>
    <source>
        <strain evidence="1">Expedition CK06-06</strain>
    </source>
</reference>
<sequence>RDYVEQINEQDRNKEHRLLFIVDELGAFIADSGKKLHDIGTLAEELGKVGKGKVWIFATGHHSVKDIVENAREFDGDRVWLEGRFHLRFQLTSENIEEVLEERLFRKNTKGESALNKLYSEKQGAIAELGRLTKTSRTLRTYDQSSFISCYPFRPYQTVLVHEIVQQIRTAGGRTDVLTGSTRTILALTQGILESESRRDMGYLVPFSKFFEQLLDGVEIPHEIRTE</sequence>
<name>X1SEN0_9ZZZZ</name>
<accession>X1SEN0</accession>
<feature type="non-terminal residue" evidence="1">
    <location>
        <position position="1"/>
    </location>
</feature>
<organism evidence="1">
    <name type="scientific">marine sediment metagenome</name>
    <dbReference type="NCBI Taxonomy" id="412755"/>
    <lineage>
        <taxon>unclassified sequences</taxon>
        <taxon>metagenomes</taxon>
        <taxon>ecological metagenomes</taxon>
    </lineage>
</organism>
<proteinExistence type="predicted"/>
<dbReference type="AlphaFoldDB" id="X1SEN0"/>
<feature type="non-terminal residue" evidence="1">
    <location>
        <position position="227"/>
    </location>
</feature>
<protein>
    <submittedName>
        <fullName evidence="1">Uncharacterized protein</fullName>
    </submittedName>
</protein>
<dbReference type="EMBL" id="BARW01011863">
    <property type="protein sequence ID" value="GAI77591.1"/>
    <property type="molecule type" value="Genomic_DNA"/>
</dbReference>
<gene>
    <name evidence="1" type="ORF">S12H4_22658</name>
</gene>